<evidence type="ECO:0000313" key="3">
    <source>
        <dbReference type="Proteomes" id="UP000799118"/>
    </source>
</evidence>
<feature type="compositionally biased region" description="Low complexity" evidence="1">
    <location>
        <begin position="135"/>
        <end position="148"/>
    </location>
</feature>
<evidence type="ECO:0000256" key="1">
    <source>
        <dbReference type="SAM" id="MobiDB-lite"/>
    </source>
</evidence>
<protein>
    <submittedName>
        <fullName evidence="2">Uncharacterized protein</fullName>
    </submittedName>
</protein>
<accession>A0A6A4ID68</accession>
<gene>
    <name evidence="2" type="ORF">BT96DRAFT_985437</name>
</gene>
<feature type="region of interest" description="Disordered" evidence="1">
    <location>
        <begin position="20"/>
        <end position="65"/>
    </location>
</feature>
<feature type="region of interest" description="Disordered" evidence="1">
    <location>
        <begin position="122"/>
        <end position="148"/>
    </location>
</feature>
<dbReference type="Proteomes" id="UP000799118">
    <property type="component" value="Unassembled WGS sequence"/>
</dbReference>
<dbReference type="EMBL" id="ML769390">
    <property type="protein sequence ID" value="KAE9408556.1"/>
    <property type="molecule type" value="Genomic_DNA"/>
</dbReference>
<sequence length="201" mass="21516">MSLELWVDNGWVAPPKTTAVKKKNLATKATEGSQASEGASAQAAAPTKVDPSASKRLLSDDNNKPSMKKACIAECCLRSLHTGHLNVIMHNDMICIMPCTQIPPELALIDCTLEELEADEPDWDMPWHRNNSKISPSPSSSPSISFFSSRTSSPLPSSSAPLSQPSPSSLPVSTWPLGLTVAHMLAAFSCIFDNESSLLSP</sequence>
<reference evidence="2" key="1">
    <citation type="journal article" date="2019" name="Environ. Microbiol.">
        <title>Fungal ecological strategies reflected in gene transcription - a case study of two litter decomposers.</title>
        <authorList>
            <person name="Barbi F."/>
            <person name="Kohler A."/>
            <person name="Barry K."/>
            <person name="Baskaran P."/>
            <person name="Daum C."/>
            <person name="Fauchery L."/>
            <person name="Ihrmark K."/>
            <person name="Kuo A."/>
            <person name="LaButti K."/>
            <person name="Lipzen A."/>
            <person name="Morin E."/>
            <person name="Grigoriev I.V."/>
            <person name="Henrissat B."/>
            <person name="Lindahl B."/>
            <person name="Martin F."/>
        </authorList>
    </citation>
    <scope>NUCLEOTIDE SEQUENCE</scope>
    <source>
        <strain evidence="2">JB14</strain>
    </source>
</reference>
<dbReference type="AlphaFoldDB" id="A0A6A4ID68"/>
<evidence type="ECO:0000313" key="2">
    <source>
        <dbReference type="EMBL" id="KAE9408556.1"/>
    </source>
</evidence>
<organism evidence="2 3">
    <name type="scientific">Gymnopus androsaceus JB14</name>
    <dbReference type="NCBI Taxonomy" id="1447944"/>
    <lineage>
        <taxon>Eukaryota</taxon>
        <taxon>Fungi</taxon>
        <taxon>Dikarya</taxon>
        <taxon>Basidiomycota</taxon>
        <taxon>Agaricomycotina</taxon>
        <taxon>Agaricomycetes</taxon>
        <taxon>Agaricomycetidae</taxon>
        <taxon>Agaricales</taxon>
        <taxon>Marasmiineae</taxon>
        <taxon>Omphalotaceae</taxon>
        <taxon>Gymnopus</taxon>
    </lineage>
</organism>
<feature type="compositionally biased region" description="Low complexity" evidence="1">
    <location>
        <begin position="31"/>
        <end position="45"/>
    </location>
</feature>
<name>A0A6A4ID68_9AGAR</name>
<proteinExistence type="predicted"/>
<keyword evidence="3" id="KW-1185">Reference proteome</keyword>